<accession>A0ABP0MGK5</accession>
<evidence type="ECO:0000313" key="6">
    <source>
        <dbReference type="Proteomes" id="UP001642484"/>
    </source>
</evidence>
<dbReference type="Gene3D" id="1.25.40.20">
    <property type="entry name" value="Ankyrin repeat-containing domain"/>
    <property type="match status" value="1"/>
</dbReference>
<evidence type="ECO:0000256" key="2">
    <source>
        <dbReference type="ARBA" id="ARBA00023043"/>
    </source>
</evidence>
<evidence type="ECO:0000313" key="5">
    <source>
        <dbReference type="EMBL" id="CAK9050624.1"/>
    </source>
</evidence>
<dbReference type="InterPro" id="IPR036770">
    <property type="entry name" value="Ankyrin_rpt-contain_sf"/>
</dbReference>
<feature type="coiled-coil region" evidence="4">
    <location>
        <begin position="11"/>
        <end position="59"/>
    </location>
</feature>
<sequence>MQPNGYQAEVMAGLRERIEALTKENSRLRAQCADKEFESSQLEKQLRRLERKIAAFDAKPSSTGLAKGFLTSEPPTSTWHRERRLKPKPDLAKLAGSGIIIDGLTGEQLDLKSEEKNLPAQAGASLELELMKVMQNPPEWNSEFDSQRYAQLLGEGRKAEAEALIQAEGGPSLNQMQQEPMEFLRTHPELDVNWHDPRMHGCSLLQWACSMGYENVASELLKRRADPTHRSAGVSCLAAALAHSWPGCAALLLGASADANEVADPQGKQTLLMWASRIDYVDSDGRDVESPLVSVLLGHHADVHLSDARGKTPLMHAATHGSALAVKALLAARADVDAQDDEGNTAFQLALQCYHGSIASLLLPLQKQNKAERENGKRSVRRLFADLQF</sequence>
<dbReference type="Pfam" id="PF00023">
    <property type="entry name" value="Ank"/>
    <property type="match status" value="1"/>
</dbReference>
<keyword evidence="6" id="KW-1185">Reference proteome</keyword>
<dbReference type="EMBL" id="CAXAMN010017491">
    <property type="protein sequence ID" value="CAK9050624.1"/>
    <property type="molecule type" value="Genomic_DNA"/>
</dbReference>
<dbReference type="SUPFAM" id="SSF48403">
    <property type="entry name" value="Ankyrin repeat"/>
    <property type="match status" value="1"/>
</dbReference>
<dbReference type="PANTHER" id="PTHR24198:SF165">
    <property type="entry name" value="ANKYRIN REPEAT-CONTAINING PROTEIN-RELATED"/>
    <property type="match status" value="1"/>
</dbReference>
<evidence type="ECO:0000256" key="3">
    <source>
        <dbReference type="PROSITE-ProRule" id="PRU00023"/>
    </source>
</evidence>
<evidence type="ECO:0000256" key="1">
    <source>
        <dbReference type="ARBA" id="ARBA00022737"/>
    </source>
</evidence>
<keyword evidence="2 3" id="KW-0040">ANK repeat</keyword>
<dbReference type="PROSITE" id="PS50088">
    <property type="entry name" value="ANK_REPEAT"/>
    <property type="match status" value="1"/>
</dbReference>
<feature type="repeat" description="ANK" evidence="3">
    <location>
        <begin position="309"/>
        <end position="341"/>
    </location>
</feature>
<protein>
    <submittedName>
        <fullName evidence="5">Uncharacterized protein</fullName>
    </submittedName>
</protein>
<reference evidence="5 6" key="1">
    <citation type="submission" date="2024-02" db="EMBL/GenBank/DDBJ databases">
        <authorList>
            <person name="Chen Y."/>
            <person name="Shah S."/>
            <person name="Dougan E. K."/>
            <person name="Thang M."/>
            <person name="Chan C."/>
        </authorList>
    </citation>
    <scope>NUCLEOTIDE SEQUENCE [LARGE SCALE GENOMIC DNA]</scope>
</reference>
<dbReference type="PROSITE" id="PS50297">
    <property type="entry name" value="ANK_REP_REGION"/>
    <property type="match status" value="1"/>
</dbReference>
<organism evidence="5 6">
    <name type="scientific">Durusdinium trenchii</name>
    <dbReference type="NCBI Taxonomy" id="1381693"/>
    <lineage>
        <taxon>Eukaryota</taxon>
        <taxon>Sar</taxon>
        <taxon>Alveolata</taxon>
        <taxon>Dinophyceae</taxon>
        <taxon>Suessiales</taxon>
        <taxon>Symbiodiniaceae</taxon>
        <taxon>Durusdinium</taxon>
    </lineage>
</organism>
<keyword evidence="4" id="KW-0175">Coiled coil</keyword>
<proteinExistence type="predicted"/>
<keyword evidence="1" id="KW-0677">Repeat</keyword>
<name>A0ABP0MGK5_9DINO</name>
<dbReference type="Proteomes" id="UP001642484">
    <property type="component" value="Unassembled WGS sequence"/>
</dbReference>
<dbReference type="InterPro" id="IPR002110">
    <property type="entry name" value="Ankyrin_rpt"/>
</dbReference>
<evidence type="ECO:0000256" key="4">
    <source>
        <dbReference type="SAM" id="Coils"/>
    </source>
</evidence>
<dbReference type="PANTHER" id="PTHR24198">
    <property type="entry name" value="ANKYRIN REPEAT AND PROTEIN KINASE DOMAIN-CONTAINING PROTEIN"/>
    <property type="match status" value="1"/>
</dbReference>
<gene>
    <name evidence="5" type="ORF">CCMP2556_LOCUS25790</name>
</gene>
<dbReference type="SMART" id="SM00248">
    <property type="entry name" value="ANK"/>
    <property type="match status" value="5"/>
</dbReference>
<dbReference type="Pfam" id="PF12796">
    <property type="entry name" value="Ank_2"/>
    <property type="match status" value="1"/>
</dbReference>
<comment type="caution">
    <text evidence="5">The sequence shown here is derived from an EMBL/GenBank/DDBJ whole genome shotgun (WGS) entry which is preliminary data.</text>
</comment>